<dbReference type="Proteomes" id="UP000547973">
    <property type="component" value="Unassembled WGS sequence"/>
</dbReference>
<comment type="caution">
    <text evidence="1">The sequence shown here is derived from an EMBL/GenBank/DDBJ whole genome shotgun (WGS) entry which is preliminary data.</text>
</comment>
<dbReference type="InterPro" id="IPR021352">
    <property type="entry name" value="DUF2971"/>
</dbReference>
<protein>
    <recommendedName>
        <fullName evidence="3">DUF2971 domain-containing protein</fullName>
    </recommendedName>
</protein>
<dbReference type="AlphaFoldDB" id="A0A7Y9ZCC1"/>
<keyword evidence="2" id="KW-1185">Reference proteome</keyword>
<evidence type="ECO:0000313" key="2">
    <source>
        <dbReference type="Proteomes" id="UP000547973"/>
    </source>
</evidence>
<proteinExistence type="predicted"/>
<dbReference type="EMBL" id="JACBZO010000001">
    <property type="protein sequence ID" value="NYI42516.1"/>
    <property type="molecule type" value="Genomic_DNA"/>
</dbReference>
<organism evidence="1 2">
    <name type="scientific">Demequina lutea</name>
    <dbReference type="NCBI Taxonomy" id="431489"/>
    <lineage>
        <taxon>Bacteria</taxon>
        <taxon>Bacillati</taxon>
        <taxon>Actinomycetota</taxon>
        <taxon>Actinomycetes</taxon>
        <taxon>Micrococcales</taxon>
        <taxon>Demequinaceae</taxon>
        <taxon>Demequina</taxon>
    </lineage>
</organism>
<name>A0A7Y9ZCC1_9MICO</name>
<evidence type="ECO:0008006" key="3">
    <source>
        <dbReference type="Google" id="ProtNLM"/>
    </source>
</evidence>
<reference evidence="1 2" key="1">
    <citation type="submission" date="2020-07" db="EMBL/GenBank/DDBJ databases">
        <title>Sequencing the genomes of 1000 actinobacteria strains.</title>
        <authorList>
            <person name="Klenk H.-P."/>
        </authorList>
    </citation>
    <scope>NUCLEOTIDE SEQUENCE [LARGE SCALE GENOMIC DNA]</scope>
    <source>
        <strain evidence="1 2">DSM 19970</strain>
    </source>
</reference>
<dbReference type="RefSeq" id="WP_062074328.1">
    <property type="nucleotide sequence ID" value="NZ_BBRC01000002.1"/>
</dbReference>
<sequence>MFSASEEEDLLNQWAHYSGAGGFELGISTQKKFDVLVREPVVAETKGPPSLLDGWWAVIYDPAVQQESARLLLETALQQFKTSFTGVGFESTAAWRSARIKTWAAFWKDPAFRAEREVRYVTALSGTQHPKFRVSGSRLIPYVELRLQEADERPQRFLIGQVRLGPGVDVETENNVRSLLAANGLATLDVWRSKVPYASRRT</sequence>
<accession>A0A7Y9ZCC1</accession>
<evidence type="ECO:0000313" key="1">
    <source>
        <dbReference type="EMBL" id="NYI42516.1"/>
    </source>
</evidence>
<gene>
    <name evidence="1" type="ORF">BKA03_002635</name>
</gene>
<dbReference type="Pfam" id="PF11185">
    <property type="entry name" value="DUF2971"/>
    <property type="match status" value="1"/>
</dbReference>